<name>A0AAW4VY96_9FIRM</name>
<dbReference type="RefSeq" id="WP_227599882.1">
    <property type="nucleotide sequence ID" value="NZ_JAJEPX010000001.1"/>
</dbReference>
<evidence type="ECO:0000313" key="5">
    <source>
        <dbReference type="Proteomes" id="UP001298753"/>
    </source>
</evidence>
<evidence type="ECO:0000256" key="2">
    <source>
        <dbReference type="SAM" id="SignalP"/>
    </source>
</evidence>
<sequence length="1000" mass="102794">MKTSAKRPCRLIAAALAALQLCAGAAGAVFDNSFSYTYSLGSGLQYSRTEGKNSAGLQRANVLTYSPNTGVTPIMVYADAQLYGSKATITNAVKYLQNQGKTVLGGTNADFFVMSTGIPIGLVIDSGELISSDAWQYAVGFKKDGTAVLGRPTMGIRVSGKSGTVNVSYFNKTRTTAGAYLLDHNYDDSTHFAAKGTSIILERVDDTPVKVNGSVKLKVVNKGTGSSPITITKNQMVLTKSDGANVPSWVDFEVGEEVTLSIASNDSSWSDVQYAVGGKLLMDNSTITTDGIDAGSTRRARSAVGVKADGTVVLYEIDGNQPSYSIGLTAAELGQELKELGCVRAICLDGGGSSAMAVRNPGESTAALISQPSDGSQRACANYIFFVNNIASDGVTAHAVLTPSHRYVLPGGSTWFSVKGADASYASADAPTDLSYTVNDELGTVSGQTFTAGSKAGRATITGSNGAVSGSMNVCITTGVDSIALQSGGKALSSISVKPGQSINVDALAYHLGHMMGAADSCFKWSVSGDVGAVNADGVFTAGSWMASGTLTCSYGSVSKSISVNVGMGDAQSAHTVADFESGLNNLTASDGVTLSRVTDYTSVARGTGSLQAMWNGTGTDGFTISVPAADASSMKHLTLWAHSRNTAGTLTAVFADAEGNELTAPLSAATGNSWKQLTASVPDGAQQFTGLRFDKSGAGSGGSALYLDQIVLSADHAVTNTDAPSVKLNTTSATVSIGTNAALSGTATMENGKHPVRASNIAVKVDGKAVSGAAVMSGSTMTITTGTLSAGTHTVTADVSDDAGNRTRVCATVTAGSASNVFADTASHWANGYASLLSARGIMKGETANGSTYFRPNRNLTRQEFAVTMARLLNLDTSSTSGTLGFADEDSIPSWARGAVAAVSRANIMNGSSSNGKLYFNPQATMTRIEVMTVIGRCLPRGYAAVSLNYTDASMIPSWATEQVKTCVSAGVIGGYSDGTIRPNGNITRGEIAKILALF</sequence>
<keyword evidence="2" id="KW-0732">Signal</keyword>
<evidence type="ECO:0000313" key="4">
    <source>
        <dbReference type="EMBL" id="MCC2175562.1"/>
    </source>
</evidence>
<keyword evidence="1" id="KW-0677">Repeat</keyword>
<dbReference type="InterPro" id="IPR018711">
    <property type="entry name" value="NAGPA"/>
</dbReference>
<dbReference type="PANTHER" id="PTHR40446:SF2">
    <property type="entry name" value="N-ACETYLGLUCOSAMINE-1-PHOSPHODIESTER ALPHA-N-ACETYLGLUCOSAMINIDASE"/>
    <property type="match status" value="1"/>
</dbReference>
<evidence type="ECO:0000256" key="1">
    <source>
        <dbReference type="ARBA" id="ARBA00022737"/>
    </source>
</evidence>
<reference evidence="4 5" key="1">
    <citation type="submission" date="2021-10" db="EMBL/GenBank/DDBJ databases">
        <title>Anaerobic single-cell dispensing facilitates the cultivation of human gut bacteria.</title>
        <authorList>
            <person name="Afrizal A."/>
        </authorList>
    </citation>
    <scope>NUCLEOTIDE SEQUENCE [LARGE SCALE GENOMIC DNA]</scope>
    <source>
        <strain evidence="4 5">CLA-AA-H270</strain>
    </source>
</reference>
<dbReference type="EMBL" id="JAJEPX010000001">
    <property type="protein sequence ID" value="MCC2175562.1"/>
    <property type="molecule type" value="Genomic_DNA"/>
</dbReference>
<dbReference type="Pfam" id="PF00395">
    <property type="entry name" value="SLH"/>
    <property type="match status" value="3"/>
</dbReference>
<proteinExistence type="predicted"/>
<feature type="domain" description="SLH" evidence="3">
    <location>
        <begin position="887"/>
        <end position="947"/>
    </location>
</feature>
<feature type="chain" id="PRO_5043677769" evidence="2">
    <location>
        <begin position="29"/>
        <end position="1000"/>
    </location>
</feature>
<dbReference type="PROSITE" id="PS51272">
    <property type="entry name" value="SLH"/>
    <property type="match status" value="3"/>
</dbReference>
<dbReference type="PANTHER" id="PTHR40446">
    <property type="entry name" value="N-ACETYLGLUCOSAMINE-1-PHOSPHODIESTER ALPHA-N-ACETYLGLUCOSAMINIDASE"/>
    <property type="match status" value="1"/>
</dbReference>
<feature type="domain" description="SLH" evidence="3">
    <location>
        <begin position="818"/>
        <end position="884"/>
    </location>
</feature>
<evidence type="ECO:0000259" key="3">
    <source>
        <dbReference type="PROSITE" id="PS51272"/>
    </source>
</evidence>
<dbReference type="Pfam" id="PF09992">
    <property type="entry name" value="NAGPA"/>
    <property type="match status" value="1"/>
</dbReference>
<feature type="domain" description="SLH" evidence="3">
    <location>
        <begin position="948"/>
        <end position="1000"/>
    </location>
</feature>
<dbReference type="GeneID" id="98660296"/>
<protein>
    <submittedName>
        <fullName evidence="4">S-layer homology domain-containing protein</fullName>
    </submittedName>
</protein>
<feature type="signal peptide" evidence="2">
    <location>
        <begin position="1"/>
        <end position="28"/>
    </location>
</feature>
<comment type="caution">
    <text evidence="4">The sequence shown here is derived from an EMBL/GenBank/DDBJ whole genome shotgun (WGS) entry which is preliminary data.</text>
</comment>
<dbReference type="InterPro" id="IPR001119">
    <property type="entry name" value="SLH_dom"/>
</dbReference>
<dbReference type="AlphaFoldDB" id="A0AAW4VY96"/>
<gene>
    <name evidence="4" type="ORF">LKD22_00200</name>
</gene>
<keyword evidence="5" id="KW-1185">Reference proteome</keyword>
<dbReference type="Proteomes" id="UP001298753">
    <property type="component" value="Unassembled WGS sequence"/>
</dbReference>
<organism evidence="4 5">
    <name type="scientific">Agathobaculum butyriciproducens</name>
    <dbReference type="NCBI Taxonomy" id="1628085"/>
    <lineage>
        <taxon>Bacteria</taxon>
        <taxon>Bacillati</taxon>
        <taxon>Bacillota</taxon>
        <taxon>Clostridia</taxon>
        <taxon>Eubacteriales</taxon>
        <taxon>Butyricicoccaceae</taxon>
        <taxon>Agathobaculum</taxon>
    </lineage>
</organism>
<accession>A0AAW4VY96</accession>